<dbReference type="GO" id="GO:0001726">
    <property type="term" value="C:ruffle"/>
    <property type="evidence" value="ECO:0007669"/>
    <property type="project" value="TreeGrafter"/>
</dbReference>
<dbReference type="Gene3D" id="1.20.5.190">
    <property type="match status" value="2"/>
</dbReference>
<dbReference type="GO" id="GO:0005884">
    <property type="term" value="C:actin filament"/>
    <property type="evidence" value="ECO:0007669"/>
    <property type="project" value="TreeGrafter"/>
</dbReference>
<dbReference type="EMBL" id="JAFJMO010000006">
    <property type="protein sequence ID" value="KAJ8273955.1"/>
    <property type="molecule type" value="Genomic_DNA"/>
</dbReference>
<dbReference type="InterPro" id="IPR036961">
    <property type="entry name" value="Kinesin_motor_dom_sf"/>
</dbReference>
<evidence type="ECO:0000256" key="10">
    <source>
        <dbReference type="ARBA" id="ARBA00023123"/>
    </source>
</evidence>
<dbReference type="GO" id="GO:0035556">
    <property type="term" value="P:intracellular signal transduction"/>
    <property type="evidence" value="ECO:0007669"/>
    <property type="project" value="InterPro"/>
</dbReference>
<reference evidence="19" key="1">
    <citation type="journal article" date="2023" name="Science">
        <title>Genome structures resolve the early diversification of teleost fishes.</title>
        <authorList>
            <person name="Parey E."/>
            <person name="Louis A."/>
            <person name="Montfort J."/>
            <person name="Bouchez O."/>
            <person name="Roques C."/>
            <person name="Iampietro C."/>
            <person name="Lluch J."/>
            <person name="Castinel A."/>
            <person name="Donnadieu C."/>
            <person name="Desvignes T."/>
            <person name="Floi Bucao C."/>
            <person name="Jouanno E."/>
            <person name="Wen M."/>
            <person name="Mejri S."/>
            <person name="Dirks R."/>
            <person name="Jansen H."/>
            <person name="Henkel C."/>
            <person name="Chen W.J."/>
            <person name="Zahm M."/>
            <person name="Cabau C."/>
            <person name="Klopp C."/>
            <person name="Thompson A.W."/>
            <person name="Robinson-Rechavi M."/>
            <person name="Braasch I."/>
            <person name="Lecointre G."/>
            <person name="Bobe J."/>
            <person name="Postlethwait J.H."/>
            <person name="Berthelot C."/>
            <person name="Roest Crollius H."/>
            <person name="Guiguen Y."/>
        </authorList>
    </citation>
    <scope>NUCLEOTIDE SEQUENCE</scope>
    <source>
        <strain evidence="19">Concon-B</strain>
    </source>
</reference>
<dbReference type="SMART" id="SM00242">
    <property type="entry name" value="MYSc"/>
    <property type="match status" value="1"/>
</dbReference>
<feature type="domain" description="Myosin motor" evidence="18">
    <location>
        <begin position="115"/>
        <end position="904"/>
    </location>
</feature>
<dbReference type="InterPro" id="IPR002219">
    <property type="entry name" value="PKC_DAG/PE"/>
</dbReference>
<keyword evidence="8 12" id="KW-0067">ATP-binding</keyword>
<dbReference type="InterPro" id="IPR000198">
    <property type="entry name" value="RhoGAP_dom"/>
</dbReference>
<evidence type="ECO:0000256" key="7">
    <source>
        <dbReference type="ARBA" id="ARBA00022833"/>
    </source>
</evidence>
<gene>
    <name evidence="19" type="ORF">COCON_G00085800</name>
</gene>
<feature type="compositionally biased region" description="Low complexity" evidence="14">
    <location>
        <begin position="1203"/>
        <end position="1213"/>
    </location>
</feature>
<feature type="domain" description="Ras-associating" evidence="16">
    <location>
        <begin position="18"/>
        <end position="109"/>
    </location>
</feature>
<dbReference type="GO" id="GO:0016887">
    <property type="term" value="F:ATP hydrolysis activity"/>
    <property type="evidence" value="ECO:0007669"/>
    <property type="project" value="TreeGrafter"/>
</dbReference>
<dbReference type="OrthoDB" id="10055605at2759"/>
<evidence type="ECO:0000256" key="11">
    <source>
        <dbReference type="ARBA" id="ARBA00023175"/>
    </source>
</evidence>
<feature type="compositionally biased region" description="Basic and acidic residues" evidence="14">
    <location>
        <begin position="1002"/>
        <end position="1011"/>
    </location>
</feature>
<evidence type="ECO:0000256" key="8">
    <source>
        <dbReference type="ARBA" id="ARBA00022840"/>
    </source>
</evidence>
<evidence type="ECO:0000256" key="6">
    <source>
        <dbReference type="ARBA" id="ARBA00022771"/>
    </source>
</evidence>
<dbReference type="InterPro" id="IPR046349">
    <property type="entry name" value="C1-like_sf"/>
</dbReference>
<feature type="region of interest" description="Actin-binding" evidence="12">
    <location>
        <begin position="786"/>
        <end position="808"/>
    </location>
</feature>
<dbReference type="PANTHER" id="PTHR46184">
    <property type="entry name" value="UNCONVENTIONAL MYOSIN-IXB-LIKE PROTEIN"/>
    <property type="match status" value="1"/>
</dbReference>
<dbReference type="Gene3D" id="3.40.850.10">
    <property type="entry name" value="Kinesin motor domain"/>
    <property type="match status" value="2"/>
</dbReference>
<keyword evidence="5 12" id="KW-0547">Nucleotide-binding</keyword>
<feature type="compositionally biased region" description="Basic and acidic residues" evidence="14">
    <location>
        <begin position="1214"/>
        <end position="1227"/>
    </location>
</feature>
<feature type="binding site" evidence="12">
    <location>
        <begin position="208"/>
        <end position="215"/>
    </location>
    <ligand>
        <name>ATP</name>
        <dbReference type="ChEBI" id="CHEBI:30616"/>
    </ligand>
</feature>
<feature type="domain" description="Rho-GAP" evidence="17">
    <location>
        <begin position="1528"/>
        <end position="1714"/>
    </location>
</feature>
<protein>
    <recommendedName>
        <fullName evidence="21">Unconventional myosin-IXb</fullName>
    </recommendedName>
</protein>
<dbReference type="SMART" id="SM00324">
    <property type="entry name" value="RhoGAP"/>
    <property type="match status" value="1"/>
</dbReference>
<dbReference type="InterPro" id="IPR001609">
    <property type="entry name" value="Myosin_head_motor_dom-like"/>
</dbReference>
<dbReference type="SUPFAM" id="SSF48350">
    <property type="entry name" value="GTPase activation domain, GAP"/>
    <property type="match status" value="1"/>
</dbReference>
<dbReference type="Proteomes" id="UP001152803">
    <property type="component" value="Unassembled WGS sequence"/>
</dbReference>
<sequence>MNVTNGDAACEDGEACGRGYILSVYPRPLRVAAECCTLEVPRDATATSVVRDAMAKLGVGGAAGRFQLVEVRGGSVGGAGPGGGDCPVERVLLWPPHSPGYFHLQERCHGNPVEQGVADLCDLPVLSEAGILENLRTRFYANQIYTYAGPVLVAMNPFRFLPLYNPKHVKLYDGHAAGQLGPHVFALADRAFSGLLQQRCSQCLVLSGPSGAGKTQSADFLLHCLTALSRKGHASGVERTMLGAGPVLEAFGHAKTAQNNNSSRFGKLIQAHYLHTGVVRGALLHRFLLEKSRVVSRDPSERSFHVFYYMLTGASQEERRDLKLLQPHQYLYLTQASPVEDSGMAVEYKRLQQAMEMVGFLPPTKKQIFSVLSAILYLGNLTYTCSETDTGKGLEVGPVEVLNTLSHLLQVKQEMLLETLTKRKTLPAKNTLSSPYSLSQAVAVRDSMAMALYSALFDWIILRINHSLLNLKDCTDPALSQQQPLFIGVLDLFGFENCRENGFEQFCMNYTSELLQYHFNQHVFQLEQEEYQAEGLSWQTIDYRDNSGCIQLFSSQPNGLIQLLYEENSSPQATDETLLDRFRQEHQRNPFFSAPPEGECAFLILHFAGTVKYQIKGFREKDTDSVPVAMVALLKHSSRVFVRSLLRSHPVAAFRWGVVRAVFRITAAFRKAGLCLAARNAGLKQRESRTPIGQLRRRSSTKVERLQSRSSLLDFSFDRSEDRPLEAMEDIFASYERRKKSKGNRKKQIIPKNLISTRSLKCIVGQTLCDSTQSLPCYSSQLQVSLCKLLQMLKRAHPSFIQCIRSNAEKKELCFDEDLVRAQLQASGLLETVHMMRAGYSNKVTFQEFAETFQLLLLKDHTEPQRNILALLQEAGLDPSSYQIGKTKVLLKATQWQQLQREQQKRRTVVVVRSIVLLQRWYRSSRERGLFLRKRTAAIVIQRWWRCVREESRHQAAVMIQALWRGSQQREEYLRQRSSIIRLQAMLRGSIARRRFKLLKDEREGGAHDKGAGPGVVGVVKPPKATASSRTPEPKELRRQISMGYDAPPPPQVRGQGAASPAEEGGRGEEEGAPCPASPATLQRYLKHTALKKKAAQWRERRSEGGLLDNRPEILKLNDKRTQALKSRGLSLSLDNISTVSSSESDSPVTEKSTEEVRVRLRRPRRKRRLAHARSGLMFKSVALEDTECWTFPLPPISPAPAKPHASPSPAHSQLDELPRPKPHVEQYRSSPRELAVSPSCDMRQRTSSGSSPVTPERRGFFSRLLRKRTRELQDSPEDPPVTATQARGLGWAPAAPLRPQSGHSRRNPSMRISRATRVAEEWSVALERKITSPRELCHLDQFLGSQVNELRNRKLLSPTESIFLKATAAFRETIKGMYSLSKPQIGYKGLLRNYEDKVSSLAEPGRESEVRLVVNLFQSVLDGFVRKEMRREDSLPPKPSKKGKKSSSKDTFKNIWHHTFRTYQVTIMQTCDQCGSYIWAMEKAFMCLACKMVCHKKCLEKICIDCSTLSAKKYDGETDSLQFGVGVSLLICSSNPVPVVMEKMLGHVEMNGLFTEGIYRKSGSASRARELRQLLDTDLHSISLDDYPIHTITGLVKKWLRELPEPLMTFGLYDDFLRAVELPERSEKLRRVYRVLEELPPANFNTLERLFFHLVIVAKEEKHNRMSVNSLAIVFAPCLLRSPNTADPFMSMNDIGKTTTCVEMLITEQLKRYNEKMEEIEQLELAEALAINELRLKRQHTVTEAVRQADTLDLPDSNVQERSLMERIKSIKQEKDQLAYRLPDLEQSGSDHETLDSEASLSCESLLHIGRDDTPESRQLSGRHGVQSMYVSHSAGPSPTDCGPAHRTGRALSETDIPYIDEEV</sequence>
<dbReference type="PRINTS" id="PR00193">
    <property type="entry name" value="MYOSINHEAVY"/>
</dbReference>
<evidence type="ECO:0000256" key="5">
    <source>
        <dbReference type="ARBA" id="ARBA00022741"/>
    </source>
</evidence>
<dbReference type="Gene3D" id="6.20.240.20">
    <property type="match status" value="1"/>
</dbReference>
<dbReference type="CDD" id="cd23767">
    <property type="entry name" value="IQCD"/>
    <property type="match status" value="1"/>
</dbReference>
<dbReference type="GO" id="GO:0030048">
    <property type="term" value="P:actin filament-based movement"/>
    <property type="evidence" value="ECO:0007669"/>
    <property type="project" value="TreeGrafter"/>
</dbReference>
<name>A0A9Q1DK44_CONCO</name>
<dbReference type="PANTHER" id="PTHR46184:SF2">
    <property type="entry name" value="UNCONVENTIONAL MYOSIN-IXB"/>
    <property type="match status" value="1"/>
</dbReference>
<dbReference type="GO" id="GO:0000146">
    <property type="term" value="F:microfilament motor activity"/>
    <property type="evidence" value="ECO:0007669"/>
    <property type="project" value="InterPro"/>
</dbReference>
<dbReference type="PROSITE" id="PS50081">
    <property type="entry name" value="ZF_DAG_PE_2"/>
    <property type="match status" value="1"/>
</dbReference>
<dbReference type="GO" id="GO:0005096">
    <property type="term" value="F:GTPase activator activity"/>
    <property type="evidence" value="ECO:0007669"/>
    <property type="project" value="InterPro"/>
</dbReference>
<keyword evidence="6" id="KW-0863">Zinc-finger</keyword>
<evidence type="ECO:0000256" key="3">
    <source>
        <dbReference type="ARBA" id="ARBA00022490"/>
    </source>
</evidence>
<dbReference type="SMART" id="SM00015">
    <property type="entry name" value="IQ"/>
    <property type="match status" value="4"/>
</dbReference>
<keyword evidence="20" id="KW-1185">Reference proteome</keyword>
<evidence type="ECO:0000259" key="18">
    <source>
        <dbReference type="PROSITE" id="PS51456"/>
    </source>
</evidence>
<dbReference type="GO" id="GO:0072673">
    <property type="term" value="P:lamellipodium morphogenesis"/>
    <property type="evidence" value="ECO:0007669"/>
    <property type="project" value="TreeGrafter"/>
</dbReference>
<evidence type="ECO:0000313" key="20">
    <source>
        <dbReference type="Proteomes" id="UP001152803"/>
    </source>
</evidence>
<dbReference type="Gene3D" id="1.10.10.820">
    <property type="match status" value="1"/>
</dbReference>
<dbReference type="GO" id="GO:0016459">
    <property type="term" value="C:myosin complex"/>
    <property type="evidence" value="ECO:0007669"/>
    <property type="project" value="UniProtKB-KW"/>
</dbReference>
<evidence type="ECO:0000259" key="15">
    <source>
        <dbReference type="PROSITE" id="PS50081"/>
    </source>
</evidence>
<feature type="region of interest" description="Disordered" evidence="14">
    <location>
        <begin position="1002"/>
        <end position="1078"/>
    </location>
</feature>
<comment type="subcellular location">
    <subcellularLocation>
        <location evidence="1">Cytoplasm</location>
    </subcellularLocation>
</comment>
<evidence type="ECO:0000256" key="1">
    <source>
        <dbReference type="ARBA" id="ARBA00004496"/>
    </source>
</evidence>
<evidence type="ECO:0000256" key="14">
    <source>
        <dbReference type="SAM" id="MobiDB-lite"/>
    </source>
</evidence>
<feature type="region of interest" description="Disordered" evidence="14">
    <location>
        <begin position="1200"/>
        <end position="1260"/>
    </location>
</feature>
<dbReference type="GO" id="GO:0008270">
    <property type="term" value="F:zinc ion binding"/>
    <property type="evidence" value="ECO:0007669"/>
    <property type="project" value="UniProtKB-KW"/>
</dbReference>
<dbReference type="GO" id="GO:0005737">
    <property type="term" value="C:cytoplasm"/>
    <property type="evidence" value="ECO:0007669"/>
    <property type="project" value="UniProtKB-SubCell"/>
</dbReference>
<evidence type="ECO:0000256" key="9">
    <source>
        <dbReference type="ARBA" id="ARBA00023054"/>
    </source>
</evidence>
<dbReference type="SMART" id="SM00314">
    <property type="entry name" value="RA"/>
    <property type="match status" value="1"/>
</dbReference>
<dbReference type="PROSITE" id="PS51456">
    <property type="entry name" value="MYOSIN_MOTOR"/>
    <property type="match status" value="1"/>
</dbReference>
<organism evidence="19 20">
    <name type="scientific">Conger conger</name>
    <name type="common">Conger eel</name>
    <name type="synonym">Muraena conger</name>
    <dbReference type="NCBI Taxonomy" id="82655"/>
    <lineage>
        <taxon>Eukaryota</taxon>
        <taxon>Metazoa</taxon>
        <taxon>Chordata</taxon>
        <taxon>Craniata</taxon>
        <taxon>Vertebrata</taxon>
        <taxon>Euteleostomi</taxon>
        <taxon>Actinopterygii</taxon>
        <taxon>Neopterygii</taxon>
        <taxon>Teleostei</taxon>
        <taxon>Anguilliformes</taxon>
        <taxon>Congridae</taxon>
        <taxon>Conger</taxon>
    </lineage>
</organism>
<dbReference type="PROSITE" id="PS00479">
    <property type="entry name" value="ZF_DAG_PE_1"/>
    <property type="match status" value="1"/>
</dbReference>
<evidence type="ECO:0000256" key="2">
    <source>
        <dbReference type="ARBA" id="ARBA00008314"/>
    </source>
</evidence>
<dbReference type="PROSITE" id="PS50238">
    <property type="entry name" value="RHOGAP"/>
    <property type="match status" value="1"/>
</dbReference>
<dbReference type="InterPro" id="IPR000159">
    <property type="entry name" value="RA_dom"/>
</dbReference>
<accession>A0A9Q1DK44</accession>
<dbReference type="Gene3D" id="1.20.58.530">
    <property type="match status" value="1"/>
</dbReference>
<keyword evidence="9 13" id="KW-0175">Coiled coil</keyword>
<dbReference type="InterPro" id="IPR000048">
    <property type="entry name" value="IQ_motif_EF-hand-BS"/>
</dbReference>
<dbReference type="PROSITE" id="PS50096">
    <property type="entry name" value="IQ"/>
    <property type="match status" value="2"/>
</dbReference>
<evidence type="ECO:0000259" key="17">
    <source>
        <dbReference type="PROSITE" id="PS50238"/>
    </source>
</evidence>
<evidence type="ECO:0000256" key="4">
    <source>
        <dbReference type="ARBA" id="ARBA00022723"/>
    </source>
</evidence>
<dbReference type="InterPro" id="IPR046987">
    <property type="entry name" value="Myo9"/>
</dbReference>
<keyword evidence="3" id="KW-0963">Cytoplasm</keyword>
<keyword evidence="12" id="KW-0009">Actin-binding</keyword>
<feature type="region of interest" description="Disordered" evidence="14">
    <location>
        <begin position="1830"/>
        <end position="1865"/>
    </location>
</feature>
<comment type="similarity">
    <text evidence="2 12">Belongs to the TRAFAC class myosin-kinesin ATPase superfamily. Myosin family.</text>
</comment>
<dbReference type="GO" id="GO:0005524">
    <property type="term" value="F:ATP binding"/>
    <property type="evidence" value="ECO:0007669"/>
    <property type="project" value="UniProtKB-UniRule"/>
</dbReference>
<evidence type="ECO:0008006" key="21">
    <source>
        <dbReference type="Google" id="ProtNLM"/>
    </source>
</evidence>
<keyword evidence="11 12" id="KW-0505">Motor protein</keyword>
<dbReference type="Pfam" id="PF00788">
    <property type="entry name" value="RA"/>
    <property type="match status" value="1"/>
</dbReference>
<dbReference type="Pfam" id="PF00612">
    <property type="entry name" value="IQ"/>
    <property type="match status" value="2"/>
</dbReference>
<keyword evidence="7" id="KW-0862">Zinc</keyword>
<evidence type="ECO:0000256" key="12">
    <source>
        <dbReference type="PROSITE-ProRule" id="PRU00782"/>
    </source>
</evidence>
<evidence type="ECO:0000259" key="16">
    <source>
        <dbReference type="PROSITE" id="PS50200"/>
    </source>
</evidence>
<evidence type="ECO:0000313" key="19">
    <source>
        <dbReference type="EMBL" id="KAJ8273955.1"/>
    </source>
</evidence>
<dbReference type="SUPFAM" id="SSF57889">
    <property type="entry name" value="Cysteine-rich domain"/>
    <property type="match status" value="1"/>
</dbReference>
<keyword evidence="10 12" id="KW-0518">Myosin</keyword>
<dbReference type="PROSITE" id="PS50200">
    <property type="entry name" value="RA"/>
    <property type="match status" value="1"/>
</dbReference>
<feature type="region of interest" description="Disordered" evidence="14">
    <location>
        <begin position="1138"/>
        <end position="1158"/>
    </location>
</feature>
<dbReference type="GO" id="GO:0030027">
    <property type="term" value="C:lamellipodium"/>
    <property type="evidence" value="ECO:0007669"/>
    <property type="project" value="TreeGrafter"/>
</dbReference>
<evidence type="ECO:0000256" key="13">
    <source>
        <dbReference type="SAM" id="Coils"/>
    </source>
</evidence>
<dbReference type="InterPro" id="IPR027417">
    <property type="entry name" value="P-loop_NTPase"/>
</dbReference>
<feature type="compositionally biased region" description="Low complexity" evidence="14">
    <location>
        <begin position="1138"/>
        <end position="1151"/>
    </location>
</feature>
<feature type="region of interest" description="Disordered" evidence="14">
    <location>
        <begin position="1431"/>
        <end position="1450"/>
    </location>
</feature>
<keyword evidence="4" id="KW-0479">Metal-binding</keyword>
<dbReference type="Pfam" id="PF00063">
    <property type="entry name" value="Myosin_head"/>
    <property type="match status" value="2"/>
</dbReference>
<feature type="coiled-coil region" evidence="13">
    <location>
        <begin position="1704"/>
        <end position="1734"/>
    </location>
</feature>
<dbReference type="Gene3D" id="1.10.555.10">
    <property type="entry name" value="Rho GTPase activation protein"/>
    <property type="match status" value="1"/>
</dbReference>
<proteinExistence type="inferred from homology"/>
<dbReference type="GO" id="GO:0051015">
    <property type="term" value="F:actin filament binding"/>
    <property type="evidence" value="ECO:0007669"/>
    <property type="project" value="TreeGrafter"/>
</dbReference>
<comment type="caution">
    <text evidence="19">The sequence shown here is derived from an EMBL/GenBank/DDBJ whole genome shotgun (WGS) entry which is preliminary data.</text>
</comment>
<dbReference type="Pfam" id="PF00620">
    <property type="entry name" value="RhoGAP"/>
    <property type="match status" value="1"/>
</dbReference>
<dbReference type="SMART" id="SM00109">
    <property type="entry name" value="C1"/>
    <property type="match status" value="1"/>
</dbReference>
<feature type="domain" description="Phorbol-ester/DAG-type" evidence="15">
    <location>
        <begin position="1458"/>
        <end position="1507"/>
    </location>
</feature>
<dbReference type="Gene3D" id="3.30.60.20">
    <property type="match status" value="1"/>
</dbReference>
<dbReference type="Gene3D" id="1.20.120.720">
    <property type="entry name" value="Myosin VI head, motor domain, U50 subdomain"/>
    <property type="match status" value="1"/>
</dbReference>
<dbReference type="SUPFAM" id="SSF52540">
    <property type="entry name" value="P-loop containing nucleoside triphosphate hydrolases"/>
    <property type="match status" value="2"/>
</dbReference>
<dbReference type="InterPro" id="IPR008936">
    <property type="entry name" value="Rho_GTPase_activation_prot"/>
</dbReference>